<dbReference type="OrthoDB" id="5416084at2"/>
<organism evidence="1 2">
    <name type="scientific">Methyloglobulus morosus KoM1</name>
    <dbReference type="NCBI Taxonomy" id="1116472"/>
    <lineage>
        <taxon>Bacteria</taxon>
        <taxon>Pseudomonadati</taxon>
        <taxon>Pseudomonadota</taxon>
        <taxon>Gammaproteobacteria</taxon>
        <taxon>Methylococcales</taxon>
        <taxon>Methylococcaceae</taxon>
        <taxon>Methyloglobulus</taxon>
    </lineage>
</organism>
<comment type="caution">
    <text evidence="1">The sequence shown here is derived from an EMBL/GenBank/DDBJ whole genome shotgun (WGS) entry which is preliminary data.</text>
</comment>
<dbReference type="InterPro" id="IPR009211">
    <property type="entry name" value="TagJ"/>
</dbReference>
<accession>V5DTB5</accession>
<dbReference type="EMBL" id="AYLO01000112">
    <property type="protein sequence ID" value="ESS70651.1"/>
    <property type="molecule type" value="Genomic_DNA"/>
</dbReference>
<evidence type="ECO:0000313" key="2">
    <source>
        <dbReference type="Proteomes" id="UP000017842"/>
    </source>
</evidence>
<name>V5DTB5_9GAMM</name>
<proteinExistence type="predicted"/>
<dbReference type="Proteomes" id="UP000017842">
    <property type="component" value="Unassembled WGS sequence"/>
</dbReference>
<dbReference type="Pfam" id="PF07024">
    <property type="entry name" value="ImpE"/>
    <property type="match status" value="1"/>
</dbReference>
<dbReference type="AlphaFoldDB" id="V5DTB5"/>
<dbReference type="RefSeq" id="WP_023495808.1">
    <property type="nucleotide sequence ID" value="NZ_AYLO01000112.1"/>
</dbReference>
<dbReference type="PATRIC" id="fig|1116472.3.peg.3154"/>
<protein>
    <submittedName>
        <fullName evidence="1">Putative cytoplasmic protein,SciE</fullName>
    </submittedName>
</protein>
<dbReference type="Gene3D" id="1.25.40.10">
    <property type="entry name" value="Tetratricopeptide repeat domain"/>
    <property type="match status" value="1"/>
</dbReference>
<dbReference type="eggNOG" id="COG4455">
    <property type="taxonomic scope" value="Bacteria"/>
</dbReference>
<dbReference type="STRING" id="1116472.MGMO_120c00380"/>
<dbReference type="InterPro" id="IPR011990">
    <property type="entry name" value="TPR-like_helical_dom_sf"/>
</dbReference>
<dbReference type="PIRSF" id="PIRSF029288">
    <property type="entry name" value="SciE_ImpE"/>
    <property type="match status" value="1"/>
</dbReference>
<gene>
    <name evidence="1" type="primary">sciE</name>
    <name evidence="1" type="ORF">MGMO_120c00380</name>
</gene>
<reference evidence="1 2" key="1">
    <citation type="journal article" date="2013" name="Genome Announc.">
        <title>Draft Genome Sequence of the Methanotrophic Gammaproteobacterium Methyloglobulus morosus DSM 22980 Strain KoM1.</title>
        <authorList>
            <person name="Poehlein A."/>
            <person name="Deutzmann J.S."/>
            <person name="Daniel R."/>
            <person name="Simeonova D.D."/>
        </authorList>
    </citation>
    <scope>NUCLEOTIDE SEQUENCE [LARGE SCALE GENOMIC DNA]</scope>
    <source>
        <strain evidence="1 2">KoM1</strain>
    </source>
</reference>
<evidence type="ECO:0000313" key="1">
    <source>
        <dbReference type="EMBL" id="ESS70651.1"/>
    </source>
</evidence>
<sequence>MTAEEFVKQGDLNAALLQLQNQVKSQPAKAELRVFLFQLLSVLGQWDRALTQLNVAGELDAATLAMVAMYRQVIACERFREEVFLGNKEPVVFGKPEEWIALLLQALKLTAQGQFHKSQELRDCAFEQAPIVSGSIDGIRFEWFADSDSRLGPIVEAMVDGRYLWVPLQRIANISIEKPVDLRDVVWLPAHFTWVNGGESYGIIPARYPSSYNADDPLLALSRKTVWEDCGDNLFLGLGQKIVTTESSDYPLLDVRTICFDNIAETTGTASGLLSG</sequence>
<dbReference type="SUPFAM" id="SSF144059">
    <property type="entry name" value="ImpE-like"/>
    <property type="match status" value="1"/>
</dbReference>
<keyword evidence="2" id="KW-1185">Reference proteome</keyword>